<dbReference type="Proteomes" id="UP000654075">
    <property type="component" value="Unassembled WGS sequence"/>
</dbReference>
<sequence>MMRGNRSRRGLRSHRRASLAFALTGLGLVVLAGLGLETSAAAFGPQAPPPKKAAVGPAPPSAGAADAAPAQQERPREERKIETVPLLGKGANWRLNDWRAETDDTRGGVSTAQLKGLVEAGTEFSGSLDPSVLGSAFAGISLQEKVLPTPLSECRGLVIDLLEADGKEYAVALRVNGAPAGIQHQFRFRAEKPGSQTMFFKDFRPVLRGKPAPEPQLLDLQQVESIMLLIMTDFGDGQAGPFALVLGSVQGILGKELPPPPPPARETKWTCNACSTMNFDIAKTCTRCGEGRMAEKEKAAVAKAMEEKAKPVKWPCSGCGRMNFPGAEECAKCGGRRG</sequence>
<feature type="domain" description="RanBP2-type" evidence="7">
    <location>
        <begin position="310"/>
        <end position="338"/>
    </location>
</feature>
<dbReference type="GO" id="GO:0008270">
    <property type="term" value="F:zinc ion binding"/>
    <property type="evidence" value="ECO:0007669"/>
    <property type="project" value="UniProtKB-KW"/>
</dbReference>
<keyword evidence="4" id="KW-0862">Zinc</keyword>
<dbReference type="Pfam" id="PF08547">
    <property type="entry name" value="CIA30"/>
    <property type="match status" value="1"/>
</dbReference>
<feature type="domain" description="RanBP2-type" evidence="7">
    <location>
        <begin position="265"/>
        <end position="294"/>
    </location>
</feature>
<comment type="caution">
    <text evidence="9">The sequence shown here is derived from an EMBL/GenBank/DDBJ whole genome shotgun (WGS) entry which is preliminary data.</text>
</comment>
<comment type="similarity">
    <text evidence="1">Belongs to the CIA30 family.</text>
</comment>
<dbReference type="Proteomes" id="UP000626109">
    <property type="component" value="Unassembled WGS sequence"/>
</dbReference>
<evidence type="ECO:0000256" key="2">
    <source>
        <dbReference type="ARBA" id="ARBA00022723"/>
    </source>
</evidence>
<dbReference type="InterPro" id="IPR013857">
    <property type="entry name" value="NADH-UbQ_OxRdtase-assoc_prot30"/>
</dbReference>
<dbReference type="EMBL" id="CAJNNW010032675">
    <property type="protein sequence ID" value="CAE8714783.1"/>
    <property type="molecule type" value="Genomic_DNA"/>
</dbReference>
<proteinExistence type="inferred from homology"/>
<accession>A0A813L089</accession>
<dbReference type="InterPro" id="IPR008979">
    <property type="entry name" value="Galactose-bd-like_sf"/>
</dbReference>
<dbReference type="GO" id="GO:0010257">
    <property type="term" value="P:NADH dehydrogenase complex assembly"/>
    <property type="evidence" value="ECO:0007669"/>
    <property type="project" value="TreeGrafter"/>
</dbReference>
<evidence type="ECO:0000256" key="6">
    <source>
        <dbReference type="SAM" id="MobiDB-lite"/>
    </source>
</evidence>
<dbReference type="PANTHER" id="PTHR13194">
    <property type="entry name" value="COMPLEX I INTERMEDIATE-ASSOCIATED PROTEIN 30"/>
    <property type="match status" value="1"/>
</dbReference>
<reference evidence="9" key="1">
    <citation type="submission" date="2021-02" db="EMBL/GenBank/DDBJ databases">
        <authorList>
            <person name="Dougan E. K."/>
            <person name="Rhodes N."/>
            <person name="Thang M."/>
            <person name="Chan C."/>
        </authorList>
    </citation>
    <scope>NUCLEOTIDE SEQUENCE</scope>
</reference>
<evidence type="ECO:0000313" key="10">
    <source>
        <dbReference type="Proteomes" id="UP000626109"/>
    </source>
</evidence>
<dbReference type="Pfam" id="PF00641">
    <property type="entry name" value="Zn_ribbon_RanBP"/>
    <property type="match status" value="1"/>
</dbReference>
<feature type="compositionally biased region" description="Low complexity" evidence="6">
    <location>
        <begin position="52"/>
        <end position="70"/>
    </location>
</feature>
<evidence type="ECO:0000256" key="3">
    <source>
        <dbReference type="ARBA" id="ARBA00022771"/>
    </source>
</evidence>
<dbReference type="SMART" id="SM00547">
    <property type="entry name" value="ZnF_RBZ"/>
    <property type="match status" value="2"/>
</dbReference>
<name>A0A813L089_POLGL</name>
<dbReference type="OrthoDB" id="426386at2759"/>
<evidence type="ECO:0000256" key="5">
    <source>
        <dbReference type="PROSITE-ProRule" id="PRU00322"/>
    </source>
</evidence>
<evidence type="ECO:0000256" key="1">
    <source>
        <dbReference type="ARBA" id="ARBA00007884"/>
    </source>
</evidence>
<evidence type="ECO:0000256" key="4">
    <source>
        <dbReference type="ARBA" id="ARBA00022833"/>
    </source>
</evidence>
<keyword evidence="2" id="KW-0479">Metal-binding</keyword>
<dbReference type="InterPro" id="IPR036443">
    <property type="entry name" value="Znf_RanBP2_sf"/>
</dbReference>
<dbReference type="PROSITE" id="PS50199">
    <property type="entry name" value="ZF_RANBP2_2"/>
    <property type="match status" value="2"/>
</dbReference>
<organism evidence="9 10">
    <name type="scientific">Polarella glacialis</name>
    <name type="common">Dinoflagellate</name>
    <dbReference type="NCBI Taxonomy" id="89957"/>
    <lineage>
        <taxon>Eukaryota</taxon>
        <taxon>Sar</taxon>
        <taxon>Alveolata</taxon>
        <taxon>Dinophyceae</taxon>
        <taxon>Suessiales</taxon>
        <taxon>Suessiaceae</taxon>
        <taxon>Polarella</taxon>
    </lineage>
</organism>
<keyword evidence="11" id="KW-1185">Reference proteome</keyword>
<dbReference type="AlphaFoldDB" id="A0A813L089"/>
<dbReference type="GO" id="GO:0051082">
    <property type="term" value="F:unfolded protein binding"/>
    <property type="evidence" value="ECO:0007669"/>
    <property type="project" value="TreeGrafter"/>
</dbReference>
<protein>
    <recommendedName>
        <fullName evidence="7">RanBP2-type domain-containing protein</fullName>
    </recommendedName>
</protein>
<dbReference type="PROSITE" id="PS01358">
    <property type="entry name" value="ZF_RANBP2_1"/>
    <property type="match status" value="2"/>
</dbReference>
<feature type="region of interest" description="Disordered" evidence="6">
    <location>
        <begin position="45"/>
        <end position="81"/>
    </location>
</feature>
<dbReference type="InterPro" id="IPR001876">
    <property type="entry name" value="Znf_RanBP2"/>
</dbReference>
<dbReference type="EMBL" id="CAJNNV010027653">
    <property type="protein sequence ID" value="CAE8621140.1"/>
    <property type="molecule type" value="Genomic_DNA"/>
</dbReference>
<keyword evidence="3 5" id="KW-0863">Zinc-finger</keyword>
<evidence type="ECO:0000313" key="9">
    <source>
        <dbReference type="EMBL" id="CAE8714783.1"/>
    </source>
</evidence>
<evidence type="ECO:0000313" key="11">
    <source>
        <dbReference type="Proteomes" id="UP000654075"/>
    </source>
</evidence>
<gene>
    <name evidence="8" type="ORF">PGLA1383_LOCUS38663</name>
    <name evidence="9" type="ORF">PGLA2088_LOCUS38185</name>
</gene>
<evidence type="ECO:0000259" key="7">
    <source>
        <dbReference type="PROSITE" id="PS50199"/>
    </source>
</evidence>
<evidence type="ECO:0000313" key="8">
    <source>
        <dbReference type="EMBL" id="CAE8621140.1"/>
    </source>
</evidence>
<dbReference type="PANTHER" id="PTHR13194:SF19">
    <property type="entry name" value="NAD(P)-BINDING ROSSMANN-FOLD SUPERFAMILY PROTEIN"/>
    <property type="match status" value="1"/>
</dbReference>
<dbReference type="SUPFAM" id="SSF49785">
    <property type="entry name" value="Galactose-binding domain-like"/>
    <property type="match status" value="1"/>
</dbReference>
<dbReference type="InterPro" id="IPR039131">
    <property type="entry name" value="NDUFAF1"/>
</dbReference>
<dbReference type="SUPFAM" id="SSF90209">
    <property type="entry name" value="Ran binding protein zinc finger-like"/>
    <property type="match status" value="1"/>
</dbReference>